<dbReference type="Proteomes" id="UP000005532">
    <property type="component" value="Unassembled WGS sequence"/>
</dbReference>
<gene>
    <name evidence="2" type="ORF">AM305_02082</name>
</gene>
<proteinExistence type="predicted"/>
<feature type="coiled-coil region" evidence="1">
    <location>
        <begin position="10"/>
        <end position="51"/>
    </location>
</feature>
<dbReference type="AlphaFoldDB" id="C5S409"/>
<dbReference type="OrthoDB" id="9946251at2"/>
<comment type="caution">
    <text evidence="2">The sequence shown here is derived from an EMBL/GenBank/DDBJ whole genome shotgun (WGS) entry which is preliminary data.</text>
</comment>
<accession>C5S409</accession>
<evidence type="ECO:0000256" key="1">
    <source>
        <dbReference type="SAM" id="Coils"/>
    </source>
</evidence>
<keyword evidence="1" id="KW-0175">Coiled coil</keyword>
<dbReference type="eggNOG" id="ENOG5031NSQ">
    <property type="taxonomic scope" value="Bacteria"/>
</dbReference>
<reference evidence="2 3" key="1">
    <citation type="journal article" date="2010" name="Vet. Microbiol.">
        <title>Production of haemolysins by strains of the Actinobacillus minor/porcitonsillarum complex.</title>
        <authorList>
            <person name="Arya G."/>
            <person name="Niven D.F."/>
        </authorList>
    </citation>
    <scope>NUCLEOTIDE SEQUENCE [LARGE SCALE GENOMIC DNA]</scope>
    <source>
        <strain evidence="2 3">NM305</strain>
    </source>
</reference>
<organism evidence="2 3">
    <name type="scientific">Actinobacillus minor NM305</name>
    <dbReference type="NCBI Taxonomy" id="637911"/>
    <lineage>
        <taxon>Bacteria</taxon>
        <taxon>Pseudomonadati</taxon>
        <taxon>Pseudomonadota</taxon>
        <taxon>Gammaproteobacteria</taxon>
        <taxon>Pasteurellales</taxon>
        <taxon>Pasteurellaceae</taxon>
        <taxon>Actinobacillus</taxon>
    </lineage>
</organism>
<protein>
    <recommendedName>
        <fullName evidence="4">MobD</fullName>
    </recommendedName>
</protein>
<dbReference type="EMBL" id="ACQL01000119">
    <property type="protein sequence ID" value="EER46358.1"/>
    <property type="molecule type" value="Genomic_DNA"/>
</dbReference>
<evidence type="ECO:0008006" key="4">
    <source>
        <dbReference type="Google" id="ProtNLM"/>
    </source>
</evidence>
<evidence type="ECO:0000313" key="3">
    <source>
        <dbReference type="Proteomes" id="UP000005532"/>
    </source>
</evidence>
<evidence type="ECO:0000313" key="2">
    <source>
        <dbReference type="EMBL" id="EER46358.1"/>
    </source>
</evidence>
<name>C5S409_9PAST</name>
<sequence length="64" mass="7519">MATELELLYEKTLKTLLEQQEIERVKLSKELESLRAENALIIQQYNEISKQLTTLQSLINSLKR</sequence>